<feature type="transmembrane region" description="Helical" evidence="2">
    <location>
        <begin position="382"/>
        <end position="402"/>
    </location>
</feature>
<evidence type="ECO:0000313" key="6">
    <source>
        <dbReference type="Proteomes" id="UP000184452"/>
    </source>
</evidence>
<dbReference type="InterPro" id="IPR007349">
    <property type="entry name" value="DUF418"/>
</dbReference>
<feature type="region of interest" description="Disordered" evidence="1">
    <location>
        <begin position="1"/>
        <end position="30"/>
    </location>
</feature>
<feature type="transmembrane region" description="Helical" evidence="2">
    <location>
        <begin position="159"/>
        <end position="177"/>
    </location>
</feature>
<feature type="domain" description="Heparan-alpha-glucosaminide N-acetyltransferase catalytic" evidence="4">
    <location>
        <begin position="34"/>
        <end position="225"/>
    </location>
</feature>
<evidence type="ECO:0000259" key="4">
    <source>
        <dbReference type="Pfam" id="PF07786"/>
    </source>
</evidence>
<organism evidence="5 6">
    <name type="scientific">Nocardiopsis flavescens</name>
    <dbReference type="NCBI Taxonomy" id="758803"/>
    <lineage>
        <taxon>Bacteria</taxon>
        <taxon>Bacillati</taxon>
        <taxon>Actinomycetota</taxon>
        <taxon>Actinomycetes</taxon>
        <taxon>Streptosporangiales</taxon>
        <taxon>Nocardiopsidaceae</taxon>
        <taxon>Nocardiopsis</taxon>
    </lineage>
</organism>
<keyword evidence="2" id="KW-0812">Transmembrane</keyword>
<sequence length="429" mass="46386">MWHTPDGHSLTRVAQKRPDDIAAPAPGPAPARTRIDGIDAARALAVFGMFIVHLGVDSMGVLSPENYAWDLHGIVRGNSSALFAFLAGVSLAMMTGRTRPASGEPLLRAVVRIATRALLIALLGLLLDLMAVPVAIILTYYGGFFLLALPVVRLRPWMLWTVSGTLAVLGPPLSFLLRDTLFPAEPRTGAVTSFTEFFLTGYYPAITFMVFVTAGMAVGRLDLTAHTVRLRLLLGGAVAAACGYLGSWLALGPLGGMERLMELRAPTLVGQPLSAVTDPLLLEDLRYQVEQEAESISGQVPTDSWWWLAVNTPHTGTTFEILEAVGQGLVVLVLCMWLCDRARTVMYPLTSVGRMPLTVYTGHLVVISMLVTAAGYEFHTPWLTERFILGALLFATFWRLVFDRGPAEFLLGQAADGTVGLVDSLRGRG</sequence>
<dbReference type="Pfam" id="PF04235">
    <property type="entry name" value="DUF418"/>
    <property type="match status" value="1"/>
</dbReference>
<gene>
    <name evidence="5" type="ORF">SAMN05421803_1103</name>
</gene>
<reference evidence="5 6" key="1">
    <citation type="submission" date="2016-11" db="EMBL/GenBank/DDBJ databases">
        <authorList>
            <person name="Jaros S."/>
            <person name="Januszkiewicz K."/>
            <person name="Wedrychowicz H."/>
        </authorList>
    </citation>
    <scope>NUCLEOTIDE SEQUENCE [LARGE SCALE GENOMIC DNA]</scope>
    <source>
        <strain evidence="5 6">CGMCC 4.5723</strain>
    </source>
</reference>
<evidence type="ECO:0000259" key="3">
    <source>
        <dbReference type="Pfam" id="PF04235"/>
    </source>
</evidence>
<dbReference type="InterPro" id="IPR012429">
    <property type="entry name" value="HGSNAT_cat"/>
</dbReference>
<dbReference type="STRING" id="758803.SAMN05421803_1103"/>
<keyword evidence="2" id="KW-0472">Membrane</keyword>
<evidence type="ECO:0000256" key="2">
    <source>
        <dbReference type="SAM" id="Phobius"/>
    </source>
</evidence>
<feature type="transmembrane region" description="Helical" evidence="2">
    <location>
        <begin position="197"/>
        <end position="218"/>
    </location>
</feature>
<protein>
    <submittedName>
        <fullName evidence="5">Uncharacterized membrane protein YeiB</fullName>
    </submittedName>
</protein>
<name>A0A1M6MEG9_9ACTN</name>
<dbReference type="Proteomes" id="UP000184452">
    <property type="component" value="Unassembled WGS sequence"/>
</dbReference>
<dbReference type="InterPro" id="IPR052529">
    <property type="entry name" value="Bact_Transport_Assoc"/>
</dbReference>
<feature type="transmembrane region" description="Helical" evidence="2">
    <location>
        <begin position="321"/>
        <end position="339"/>
    </location>
</feature>
<evidence type="ECO:0000256" key="1">
    <source>
        <dbReference type="SAM" id="MobiDB-lite"/>
    </source>
</evidence>
<feature type="transmembrane region" description="Helical" evidence="2">
    <location>
        <begin position="43"/>
        <end position="62"/>
    </location>
</feature>
<dbReference type="EMBL" id="FQZK01000010">
    <property type="protein sequence ID" value="SHJ81730.1"/>
    <property type="molecule type" value="Genomic_DNA"/>
</dbReference>
<feature type="transmembrane region" description="Helical" evidence="2">
    <location>
        <begin position="359"/>
        <end position="376"/>
    </location>
</feature>
<keyword evidence="6" id="KW-1185">Reference proteome</keyword>
<feature type="transmembrane region" description="Helical" evidence="2">
    <location>
        <begin position="74"/>
        <end position="94"/>
    </location>
</feature>
<feature type="domain" description="DUF418" evidence="3">
    <location>
        <begin position="306"/>
        <end position="411"/>
    </location>
</feature>
<keyword evidence="2" id="KW-1133">Transmembrane helix</keyword>
<dbReference type="Pfam" id="PF07786">
    <property type="entry name" value="HGSNAT_cat"/>
    <property type="match status" value="1"/>
</dbReference>
<feature type="transmembrane region" description="Helical" evidence="2">
    <location>
        <begin position="132"/>
        <end position="152"/>
    </location>
</feature>
<dbReference type="AlphaFoldDB" id="A0A1M6MEG9"/>
<feature type="transmembrane region" description="Helical" evidence="2">
    <location>
        <begin position="230"/>
        <end position="251"/>
    </location>
</feature>
<dbReference type="PANTHER" id="PTHR30590">
    <property type="entry name" value="INNER MEMBRANE PROTEIN"/>
    <property type="match status" value="1"/>
</dbReference>
<dbReference type="PANTHER" id="PTHR30590:SF3">
    <property type="entry name" value="HYPOTHETICAL MEMBRANE SPANNING PROTEIN"/>
    <property type="match status" value="1"/>
</dbReference>
<evidence type="ECO:0000313" key="5">
    <source>
        <dbReference type="EMBL" id="SHJ81730.1"/>
    </source>
</evidence>
<accession>A0A1M6MEG9</accession>
<proteinExistence type="predicted"/>